<accession>A0A9N9DB87</accession>
<keyword evidence="3" id="KW-1185">Reference proteome</keyword>
<comment type="caution">
    <text evidence="2">The sequence shown here is derived from an EMBL/GenBank/DDBJ whole genome shotgun (WGS) entry which is preliminary data.</text>
</comment>
<dbReference type="AlphaFoldDB" id="A0A9N9DB87"/>
<dbReference type="Gene3D" id="3.40.50.1010">
    <property type="entry name" value="5'-nuclease"/>
    <property type="match status" value="1"/>
</dbReference>
<evidence type="ECO:0000313" key="3">
    <source>
        <dbReference type="Proteomes" id="UP000789572"/>
    </source>
</evidence>
<gene>
    <name evidence="2" type="ORF">POCULU_LOCUS8804</name>
</gene>
<feature type="region of interest" description="Disordered" evidence="1">
    <location>
        <begin position="173"/>
        <end position="218"/>
    </location>
</feature>
<reference evidence="2" key="1">
    <citation type="submission" date="2021-06" db="EMBL/GenBank/DDBJ databases">
        <authorList>
            <person name="Kallberg Y."/>
            <person name="Tangrot J."/>
            <person name="Rosling A."/>
        </authorList>
    </citation>
    <scope>NUCLEOTIDE SEQUENCE</scope>
    <source>
        <strain evidence="2">IA702</strain>
    </source>
</reference>
<dbReference type="EMBL" id="CAJVPJ010002779">
    <property type="protein sequence ID" value="CAG8629224.1"/>
    <property type="molecule type" value="Genomic_DNA"/>
</dbReference>
<evidence type="ECO:0000313" key="2">
    <source>
        <dbReference type="EMBL" id="CAG8629224.1"/>
    </source>
</evidence>
<evidence type="ECO:0000256" key="1">
    <source>
        <dbReference type="SAM" id="MobiDB-lite"/>
    </source>
</evidence>
<feature type="region of interest" description="Disordered" evidence="1">
    <location>
        <begin position="135"/>
        <end position="160"/>
    </location>
</feature>
<name>A0A9N9DB87_9GLOM</name>
<protein>
    <submittedName>
        <fullName evidence="2">4823_t:CDS:1</fullName>
    </submittedName>
</protein>
<feature type="compositionally biased region" description="Low complexity" evidence="1">
    <location>
        <begin position="149"/>
        <end position="160"/>
    </location>
</feature>
<feature type="region of interest" description="Disordered" evidence="1">
    <location>
        <begin position="411"/>
        <end position="430"/>
    </location>
</feature>
<feature type="non-terminal residue" evidence="2">
    <location>
        <position position="547"/>
    </location>
</feature>
<proteinExistence type="predicted"/>
<sequence>ELPNEHPIKRRALRHFRTDACIACYPYQEGSNYEFEQYYRQLKVFGPKVSQATAEAFENHERSQHRYRSAQILLLTTAFIRPPKNVAELLKALASTGEAPVPYNPDHHPELTYHELIALKNEADKYIKEKFDEYQKKNNSKGKRSAQASGSKTTFFSSTSHTDQDFYTIENLEEEGSQDSENTVKQVKNPLPTPEEGTEADDQEEVELDNEQEQDEEDEQILVVQDEQEQEVELEPEPEENPVIQAQPVPQVQPEPNLQPNPNPAPPSWLAQLEGAMALHPTIWDLFKADFFNNETKEEALTIAERWIQKPGESIDMYIAVLRKIWQECNPNEMTDYHKLKNFLSGLTPAIRMSVKQTMPADLNAAITTAKAHYRAMKEEMQPEPSMATNEVNEALTAENKELKERLQRLEKKEQNQQNQWRRPERDPISHHEKEVKIKFAVSAVNIKTITTNDPGILILILVTGDRDYKLLVEMALENNWIVQTWFWTTGISGKLRMKTHFYSLDNCYQSFAYGQGPDPTGEMKVLEVTDENIIKCQEDENLIEMV</sequence>
<feature type="compositionally biased region" description="Acidic residues" evidence="1">
    <location>
        <begin position="196"/>
        <end position="218"/>
    </location>
</feature>
<dbReference type="Proteomes" id="UP000789572">
    <property type="component" value="Unassembled WGS sequence"/>
</dbReference>
<organism evidence="2 3">
    <name type="scientific">Paraglomus occultum</name>
    <dbReference type="NCBI Taxonomy" id="144539"/>
    <lineage>
        <taxon>Eukaryota</taxon>
        <taxon>Fungi</taxon>
        <taxon>Fungi incertae sedis</taxon>
        <taxon>Mucoromycota</taxon>
        <taxon>Glomeromycotina</taxon>
        <taxon>Glomeromycetes</taxon>
        <taxon>Paraglomerales</taxon>
        <taxon>Paraglomeraceae</taxon>
        <taxon>Paraglomus</taxon>
    </lineage>
</organism>